<sequence>MEITTTSQLEDYLNSAEINFTSVEPLSGGTGNFVWRLTLPSGETRVVKHAEPYVKANPAIPFNVDRTTFEANALSLLPQTLSSTQPTPSHPAVRLPTLHHSDPDAAILILSDCGPHNLKAAYPTLPAPSIHAIGASLGTWLAQLHYRTPALFRSRDNTTAKSIYCHAYANLATAFEKYGLDAGLARAVNDDFGARLATDDECLCHGDFWPGNVLVRDEPARGKTLSVVDWEMTRRGTGATDVAQFAAEAWLLDRFCGGKGLVGAFLEAYVGAVGGGKGAEWVRRVVVHFGVHVAFWPTRVEWCSVEETGELVKVGREYLVAGREADWDVVKKGPLAPVLRLLE</sequence>
<dbReference type="PANTHER" id="PTHR34273:SF2">
    <property type="entry name" value="METHYLTHIORIBOSE KINASE"/>
    <property type="match status" value="1"/>
</dbReference>
<organism evidence="7 8">
    <name type="scientific">Neofusicoccum ribis</name>
    <dbReference type="NCBI Taxonomy" id="45134"/>
    <lineage>
        <taxon>Eukaryota</taxon>
        <taxon>Fungi</taxon>
        <taxon>Dikarya</taxon>
        <taxon>Ascomycota</taxon>
        <taxon>Pezizomycotina</taxon>
        <taxon>Dothideomycetes</taxon>
        <taxon>Dothideomycetes incertae sedis</taxon>
        <taxon>Botryosphaeriales</taxon>
        <taxon>Botryosphaeriaceae</taxon>
        <taxon>Neofusicoccum</taxon>
    </lineage>
</organism>
<evidence type="ECO:0000256" key="5">
    <source>
        <dbReference type="ARBA" id="ARBA00022840"/>
    </source>
</evidence>
<evidence type="ECO:0000313" key="8">
    <source>
        <dbReference type="Proteomes" id="UP001521116"/>
    </source>
</evidence>
<keyword evidence="2" id="KW-0808">Transferase</keyword>
<dbReference type="PANTHER" id="PTHR34273">
    <property type="entry name" value="METHYLTHIORIBOSE KINASE"/>
    <property type="match status" value="1"/>
</dbReference>
<evidence type="ECO:0000256" key="3">
    <source>
        <dbReference type="ARBA" id="ARBA00022741"/>
    </source>
</evidence>
<keyword evidence="5" id="KW-0067">ATP-binding</keyword>
<evidence type="ECO:0000256" key="1">
    <source>
        <dbReference type="ARBA" id="ARBA00010165"/>
    </source>
</evidence>
<evidence type="ECO:0000256" key="4">
    <source>
        <dbReference type="ARBA" id="ARBA00022777"/>
    </source>
</evidence>
<dbReference type="EMBL" id="JAJVDC020000165">
    <property type="protein sequence ID" value="KAL1620548.1"/>
    <property type="molecule type" value="Genomic_DNA"/>
</dbReference>
<gene>
    <name evidence="7" type="ORF">SLS56_009574</name>
</gene>
<feature type="domain" description="Aminoglycoside phosphotransferase" evidence="6">
    <location>
        <begin position="23"/>
        <end position="270"/>
    </location>
</feature>
<keyword evidence="4" id="KW-0418">Kinase</keyword>
<evidence type="ECO:0000256" key="2">
    <source>
        <dbReference type="ARBA" id="ARBA00022679"/>
    </source>
</evidence>
<dbReference type="Proteomes" id="UP001521116">
    <property type="component" value="Unassembled WGS sequence"/>
</dbReference>
<dbReference type="SUPFAM" id="SSF56112">
    <property type="entry name" value="Protein kinase-like (PK-like)"/>
    <property type="match status" value="1"/>
</dbReference>
<dbReference type="Gene3D" id="3.90.1200.10">
    <property type="match status" value="1"/>
</dbReference>
<comment type="caution">
    <text evidence="7">The sequence shown here is derived from an EMBL/GenBank/DDBJ whole genome shotgun (WGS) entry which is preliminary data.</text>
</comment>
<dbReference type="Pfam" id="PF01636">
    <property type="entry name" value="APH"/>
    <property type="match status" value="1"/>
</dbReference>
<dbReference type="Gene3D" id="3.30.200.20">
    <property type="entry name" value="Phosphorylase Kinase, domain 1"/>
    <property type="match status" value="1"/>
</dbReference>
<evidence type="ECO:0000259" key="6">
    <source>
        <dbReference type="Pfam" id="PF01636"/>
    </source>
</evidence>
<accession>A0ABR3SGV7</accession>
<name>A0ABR3SGV7_9PEZI</name>
<reference evidence="7 8" key="1">
    <citation type="submission" date="2024-02" db="EMBL/GenBank/DDBJ databases">
        <title>De novo assembly and annotation of 12 fungi associated with fruit tree decline syndrome in Ontario, Canada.</title>
        <authorList>
            <person name="Sulman M."/>
            <person name="Ellouze W."/>
            <person name="Ilyukhin E."/>
        </authorList>
    </citation>
    <scope>NUCLEOTIDE SEQUENCE [LARGE SCALE GENOMIC DNA]</scope>
    <source>
        <strain evidence="7 8">M1-105</strain>
    </source>
</reference>
<keyword evidence="3" id="KW-0547">Nucleotide-binding</keyword>
<protein>
    <recommendedName>
        <fullName evidence="6">Aminoglycoside phosphotransferase domain-containing protein</fullName>
    </recommendedName>
</protein>
<dbReference type="InterPro" id="IPR002575">
    <property type="entry name" value="Aminoglycoside_PTrfase"/>
</dbReference>
<proteinExistence type="inferred from homology"/>
<comment type="similarity">
    <text evidence="1">Belongs to the methylthioribose kinase family.</text>
</comment>
<evidence type="ECO:0000313" key="7">
    <source>
        <dbReference type="EMBL" id="KAL1620548.1"/>
    </source>
</evidence>
<dbReference type="InterPro" id="IPR011009">
    <property type="entry name" value="Kinase-like_dom_sf"/>
</dbReference>
<keyword evidence="8" id="KW-1185">Reference proteome</keyword>